<evidence type="ECO:0000256" key="1">
    <source>
        <dbReference type="SAM" id="MobiDB-lite"/>
    </source>
</evidence>
<name>A0A3N4Z4X2_9MICO</name>
<proteinExistence type="predicted"/>
<accession>A0A3N4Z4X2</accession>
<protein>
    <submittedName>
        <fullName evidence="2">Uncharacterized protein</fullName>
    </submittedName>
</protein>
<dbReference type="EMBL" id="RKQZ01000001">
    <property type="protein sequence ID" value="RPF20968.1"/>
    <property type="molecule type" value="Genomic_DNA"/>
</dbReference>
<feature type="region of interest" description="Disordered" evidence="1">
    <location>
        <begin position="129"/>
        <end position="150"/>
    </location>
</feature>
<evidence type="ECO:0000313" key="2">
    <source>
        <dbReference type="EMBL" id="RPF20968.1"/>
    </source>
</evidence>
<dbReference type="RefSeq" id="WP_123814072.1">
    <property type="nucleotide sequence ID" value="NZ_RKQZ01000001.1"/>
</dbReference>
<reference evidence="2 3" key="1">
    <citation type="submission" date="2018-11" db="EMBL/GenBank/DDBJ databases">
        <title>Sequencing the genomes of 1000 actinobacteria strains.</title>
        <authorList>
            <person name="Klenk H.-P."/>
        </authorList>
    </citation>
    <scope>NUCLEOTIDE SEQUENCE [LARGE SCALE GENOMIC DNA]</scope>
    <source>
        <strain evidence="2 3">DSM 15700</strain>
    </source>
</reference>
<gene>
    <name evidence="2" type="ORF">EDD34_1576</name>
</gene>
<organism evidence="2 3">
    <name type="scientific">Myceligenerans xiligouense</name>
    <dbReference type="NCBI Taxonomy" id="253184"/>
    <lineage>
        <taxon>Bacteria</taxon>
        <taxon>Bacillati</taxon>
        <taxon>Actinomycetota</taxon>
        <taxon>Actinomycetes</taxon>
        <taxon>Micrococcales</taxon>
        <taxon>Promicromonosporaceae</taxon>
        <taxon>Myceligenerans</taxon>
    </lineage>
</organism>
<evidence type="ECO:0000313" key="3">
    <source>
        <dbReference type="Proteomes" id="UP000280501"/>
    </source>
</evidence>
<keyword evidence="3" id="KW-1185">Reference proteome</keyword>
<dbReference type="Proteomes" id="UP000280501">
    <property type="component" value="Unassembled WGS sequence"/>
</dbReference>
<comment type="caution">
    <text evidence="2">The sequence shown here is derived from an EMBL/GenBank/DDBJ whole genome shotgun (WGS) entry which is preliminary data.</text>
</comment>
<dbReference type="OrthoDB" id="5145351at2"/>
<sequence>MTQGAQVGAVYRTSQDLLDADLPHLAVVVDARGYAIQRDADGNWYSVASVNSSDLVGAYTLVHLPAEPLPATSGSVVITEAGTPFMRRWGAEADDRSRPDRWIGPDGVTLSDGDLRGLGIARTWDAGTADGTTANGRLRDRSPAASRRRH</sequence>
<dbReference type="AlphaFoldDB" id="A0A3N4Z4X2"/>